<organism evidence="3 4">
    <name type="scientific">Ralstonia pickettii OR214</name>
    <dbReference type="NCBI Taxonomy" id="1264675"/>
    <lineage>
        <taxon>Bacteria</taxon>
        <taxon>Pseudomonadati</taxon>
        <taxon>Pseudomonadota</taxon>
        <taxon>Betaproteobacteria</taxon>
        <taxon>Burkholderiales</taxon>
        <taxon>Burkholderiaceae</taxon>
        <taxon>Ralstonia</taxon>
    </lineage>
</organism>
<dbReference type="SUPFAM" id="SSF109709">
    <property type="entry name" value="KorB DNA-binding domain-like"/>
    <property type="match status" value="1"/>
</dbReference>
<dbReference type="GO" id="GO:0003677">
    <property type="term" value="F:DNA binding"/>
    <property type="evidence" value="ECO:0007669"/>
    <property type="project" value="InterPro"/>
</dbReference>
<dbReference type="InterPro" id="IPR004437">
    <property type="entry name" value="ParB/RepB/Spo0J"/>
</dbReference>
<feature type="domain" description="ParB-like N-terminal" evidence="2">
    <location>
        <begin position="63"/>
        <end position="155"/>
    </location>
</feature>
<proteinExistence type="inferred from homology"/>
<dbReference type="Gene3D" id="3.90.1530.10">
    <property type="entry name" value="Conserved hypothetical protein from pyrococcus furiosus pfu- 392566-001, ParB domain"/>
    <property type="match status" value="1"/>
</dbReference>
<dbReference type="EMBL" id="APMQ01000017">
    <property type="protein sequence ID" value="ENZ75404.1"/>
    <property type="molecule type" value="Genomic_DNA"/>
</dbReference>
<dbReference type="NCBIfam" id="TIGR00180">
    <property type="entry name" value="parB_part"/>
    <property type="match status" value="1"/>
</dbReference>
<evidence type="ECO:0000259" key="2">
    <source>
        <dbReference type="SMART" id="SM00470"/>
    </source>
</evidence>
<dbReference type="SMART" id="SM00470">
    <property type="entry name" value="ParB"/>
    <property type="match status" value="1"/>
</dbReference>
<dbReference type="Gene3D" id="1.10.10.2830">
    <property type="match status" value="1"/>
</dbReference>
<dbReference type="RefSeq" id="WP_004635255.1">
    <property type="nucleotide sequence ID" value="NZ_APMQ01000017.1"/>
</dbReference>
<evidence type="ECO:0000313" key="4">
    <source>
        <dbReference type="Proteomes" id="UP000013280"/>
    </source>
</evidence>
<dbReference type="Pfam" id="PF02195">
    <property type="entry name" value="ParB_N"/>
    <property type="match status" value="1"/>
</dbReference>
<gene>
    <name evidence="3" type="ORF">OR214_04641</name>
</gene>
<accession>R0DZN8</accession>
<dbReference type="InterPro" id="IPR036086">
    <property type="entry name" value="ParB/Sulfiredoxin_sf"/>
</dbReference>
<evidence type="ECO:0000313" key="3">
    <source>
        <dbReference type="EMBL" id="ENZ75404.1"/>
    </source>
</evidence>
<sequence precursor="true">MATFKKKTISPAAVAVAEANAASAPIVGDPRVQTEAPAHAHAVSHDVTAKVGSSQDIVIGQILEVPVERVKSNPLNPRAVYTSAAVDEMAVSLSNNGQRVAALGYQEDDGAIVLIEGETRLRGARAAGIPTLRVEIRAKPASERELYEMARAANVERRDQTPLDDAIRWKELLARKIYPTQSALAKALNLGEDHVSRTLSLAQLPHKIVLGVSEYSELMNHKMLNALREFWEQQGDEETLELIQDAAKNGLGYRDVVTRRKSAAKGPVRRTRAIRESLSFGEAKGELRTFEADGRLELKLKGLSAQQAEEVAKKIKDLFPAHVA</sequence>
<evidence type="ECO:0000256" key="1">
    <source>
        <dbReference type="ARBA" id="ARBA00006295"/>
    </source>
</evidence>
<dbReference type="GO" id="GO:0005694">
    <property type="term" value="C:chromosome"/>
    <property type="evidence" value="ECO:0007669"/>
    <property type="project" value="TreeGrafter"/>
</dbReference>
<dbReference type="Proteomes" id="UP000013280">
    <property type="component" value="Unassembled WGS sequence"/>
</dbReference>
<comment type="caution">
    <text evidence="3">The sequence shown here is derived from an EMBL/GenBank/DDBJ whole genome shotgun (WGS) entry which is preliminary data.</text>
</comment>
<comment type="similarity">
    <text evidence="1">Belongs to the ParB family.</text>
</comment>
<dbReference type="PANTHER" id="PTHR33375:SF1">
    <property type="entry name" value="CHROMOSOME-PARTITIONING PROTEIN PARB-RELATED"/>
    <property type="match status" value="1"/>
</dbReference>
<protein>
    <submittedName>
        <fullName evidence="3">ParB-like partition protein</fullName>
    </submittedName>
</protein>
<reference evidence="3 4" key="1">
    <citation type="journal article" date="2013" name="Genome Announc.">
        <title>Draft Genome Sequence for Ralstonia sp. Strain OR214, a Bacterium with Potential for Bioremediation.</title>
        <authorList>
            <person name="Utturkar S.M."/>
            <person name="Bollmann A."/>
            <person name="Brzoska R.M."/>
            <person name="Klingeman D.M."/>
            <person name="Epstein S.E."/>
            <person name="Palumbo A.V."/>
            <person name="Brown S.D."/>
        </authorList>
    </citation>
    <scope>NUCLEOTIDE SEQUENCE [LARGE SCALE GENOMIC DNA]</scope>
    <source>
        <strain evidence="3 4">OR214</strain>
    </source>
</reference>
<name>R0DZN8_RALPI</name>
<dbReference type="InterPro" id="IPR050336">
    <property type="entry name" value="Chromosome_partition/occlusion"/>
</dbReference>
<dbReference type="SUPFAM" id="SSF110849">
    <property type="entry name" value="ParB/Sulfiredoxin"/>
    <property type="match status" value="1"/>
</dbReference>
<dbReference type="InterPro" id="IPR003115">
    <property type="entry name" value="ParB_N"/>
</dbReference>
<dbReference type="AlphaFoldDB" id="R0DZN8"/>
<dbReference type="GO" id="GO:0007059">
    <property type="term" value="P:chromosome segregation"/>
    <property type="evidence" value="ECO:0007669"/>
    <property type="project" value="TreeGrafter"/>
</dbReference>
<dbReference type="PANTHER" id="PTHR33375">
    <property type="entry name" value="CHROMOSOME-PARTITIONING PROTEIN PARB-RELATED"/>
    <property type="match status" value="1"/>
</dbReference>
<dbReference type="PATRIC" id="fig|1264675.3.peg.4576"/>